<feature type="compositionally biased region" description="Low complexity" evidence="2">
    <location>
        <begin position="176"/>
        <end position="207"/>
    </location>
</feature>
<dbReference type="Gene3D" id="1.20.5.170">
    <property type="match status" value="1"/>
</dbReference>
<evidence type="ECO:0000313" key="4">
    <source>
        <dbReference type="Proteomes" id="UP000053599"/>
    </source>
</evidence>
<evidence type="ECO:0000313" key="3">
    <source>
        <dbReference type="EMBL" id="KIV77851.1"/>
    </source>
</evidence>
<protein>
    <recommendedName>
        <fullName evidence="5">BZIP domain-containing protein</fullName>
    </recommendedName>
</protein>
<dbReference type="Proteomes" id="UP000053599">
    <property type="component" value="Unassembled WGS sequence"/>
</dbReference>
<dbReference type="CDD" id="cd14688">
    <property type="entry name" value="bZIP_YAP"/>
    <property type="match status" value="1"/>
</dbReference>
<evidence type="ECO:0000256" key="1">
    <source>
        <dbReference type="SAM" id="Coils"/>
    </source>
</evidence>
<dbReference type="OrthoDB" id="10533403at2759"/>
<accession>A0A0D1WRY9</accession>
<sequence length="225" mass="24944">MQGPYGSLISASVWQTTPADVSATTHSPNYSMGYGSWEMPESSEAAAAPAISGSCDSDSVDIQDSLVKKLRRSEKRRAQNRKAQQVFRDRKRQELEQVKEALRQKELSLKKLETAYRQLYLVLTTLQRSERRRPRSEPGLPPPRLLHSQSDSAVPDQISFQEANVVPPPTLERFDSGASDSSTSISMNSSSSSSRQSSLTRQSSISDDGGIWSYKQGSSELRGSW</sequence>
<keyword evidence="1" id="KW-0175">Coiled coil</keyword>
<feature type="region of interest" description="Disordered" evidence="2">
    <location>
        <begin position="128"/>
        <end position="225"/>
    </location>
</feature>
<dbReference type="AlphaFoldDB" id="A0A0D1WRY9"/>
<dbReference type="HOGENOM" id="CLU_1229950_0_0_1"/>
<dbReference type="EMBL" id="KN846954">
    <property type="protein sequence ID" value="KIV77851.1"/>
    <property type="molecule type" value="Genomic_DNA"/>
</dbReference>
<feature type="compositionally biased region" description="Low complexity" evidence="2">
    <location>
        <begin position="40"/>
        <end position="50"/>
    </location>
</feature>
<name>A0A0D1WRY9_9EURO</name>
<feature type="compositionally biased region" description="Polar residues" evidence="2">
    <location>
        <begin position="147"/>
        <end position="162"/>
    </location>
</feature>
<reference evidence="3 4" key="1">
    <citation type="submission" date="2015-01" db="EMBL/GenBank/DDBJ databases">
        <title>The Genome Sequence of Exophiala sideris CBS121828.</title>
        <authorList>
            <consortium name="The Broad Institute Genomics Platform"/>
            <person name="Cuomo C."/>
            <person name="de Hoog S."/>
            <person name="Gorbushina A."/>
            <person name="Stielow B."/>
            <person name="Teixiera M."/>
            <person name="Abouelleil A."/>
            <person name="Chapman S.B."/>
            <person name="Priest M."/>
            <person name="Young S.K."/>
            <person name="Wortman J."/>
            <person name="Nusbaum C."/>
            <person name="Birren B."/>
        </authorList>
    </citation>
    <scope>NUCLEOTIDE SEQUENCE [LARGE SCALE GENOMIC DNA]</scope>
    <source>
        <strain evidence="3 4">CBS 121828</strain>
    </source>
</reference>
<feature type="region of interest" description="Disordered" evidence="2">
    <location>
        <begin position="35"/>
        <end position="59"/>
    </location>
</feature>
<evidence type="ECO:0000256" key="2">
    <source>
        <dbReference type="SAM" id="MobiDB-lite"/>
    </source>
</evidence>
<proteinExistence type="predicted"/>
<organism evidence="3 4">
    <name type="scientific">Exophiala sideris</name>
    <dbReference type="NCBI Taxonomy" id="1016849"/>
    <lineage>
        <taxon>Eukaryota</taxon>
        <taxon>Fungi</taxon>
        <taxon>Dikarya</taxon>
        <taxon>Ascomycota</taxon>
        <taxon>Pezizomycotina</taxon>
        <taxon>Eurotiomycetes</taxon>
        <taxon>Chaetothyriomycetidae</taxon>
        <taxon>Chaetothyriales</taxon>
        <taxon>Herpotrichiellaceae</taxon>
        <taxon>Exophiala</taxon>
    </lineage>
</organism>
<evidence type="ECO:0008006" key="5">
    <source>
        <dbReference type="Google" id="ProtNLM"/>
    </source>
</evidence>
<gene>
    <name evidence="3" type="ORF">PV11_09630</name>
</gene>
<feature type="coiled-coil region" evidence="1">
    <location>
        <begin position="88"/>
        <end position="115"/>
    </location>
</feature>
<feature type="compositionally biased region" description="Polar residues" evidence="2">
    <location>
        <begin position="215"/>
        <end position="225"/>
    </location>
</feature>